<dbReference type="InterPro" id="IPR051106">
    <property type="entry name" value="RNA-bind/splicing_reg"/>
</dbReference>
<evidence type="ECO:0000256" key="3">
    <source>
        <dbReference type="ARBA" id="ARBA00022884"/>
    </source>
</evidence>
<dbReference type="InterPro" id="IPR000504">
    <property type="entry name" value="RRM_dom"/>
</dbReference>
<dbReference type="SUPFAM" id="SSF54928">
    <property type="entry name" value="RNA-binding domain, RBD"/>
    <property type="match status" value="1"/>
</dbReference>
<dbReference type="PANTHER" id="PTHR48028">
    <property type="entry name" value="GLYCINE-RICH RNA-BINDING PROTEIN RZ1A"/>
    <property type="match status" value="1"/>
</dbReference>
<dbReference type="InterPro" id="IPR035979">
    <property type="entry name" value="RBD_domain_sf"/>
</dbReference>
<keyword evidence="4" id="KW-0508">mRNA splicing</keyword>
<evidence type="ECO:0000256" key="2">
    <source>
        <dbReference type="ARBA" id="ARBA00022664"/>
    </source>
</evidence>
<accession>A0A061DJ77</accession>
<dbReference type="InterPro" id="IPR012677">
    <property type="entry name" value="Nucleotide-bd_a/b_plait_sf"/>
</dbReference>
<evidence type="ECO:0000259" key="7">
    <source>
        <dbReference type="PROSITE" id="PS50102"/>
    </source>
</evidence>
<evidence type="ECO:0000256" key="5">
    <source>
        <dbReference type="ARBA" id="ARBA00023242"/>
    </source>
</evidence>
<protein>
    <recommendedName>
        <fullName evidence="7">RRM domain-containing protein</fullName>
    </recommendedName>
</protein>
<dbReference type="PANTHER" id="PTHR48028:SF4">
    <property type="entry name" value="SC35-LIKE SPLICING FACTOR"/>
    <property type="match status" value="1"/>
</dbReference>
<keyword evidence="2" id="KW-0507">mRNA processing</keyword>
<dbReference type="Gramene" id="EOX92382">
    <property type="protein sequence ID" value="EOX92382"/>
    <property type="gene ID" value="TCM_001337"/>
</dbReference>
<evidence type="ECO:0000256" key="1">
    <source>
        <dbReference type="ARBA" id="ARBA00004123"/>
    </source>
</evidence>
<reference evidence="8 9" key="1">
    <citation type="journal article" date="2013" name="Genome Biol.">
        <title>The genome sequence of the most widely cultivated cacao type and its use to identify candidate genes regulating pod color.</title>
        <authorList>
            <person name="Motamayor J.C."/>
            <person name="Mockaitis K."/>
            <person name="Schmutz J."/>
            <person name="Haiminen N."/>
            <person name="Iii D.L."/>
            <person name="Cornejo O."/>
            <person name="Findley S.D."/>
            <person name="Zheng P."/>
            <person name="Utro F."/>
            <person name="Royaert S."/>
            <person name="Saski C."/>
            <person name="Jenkins J."/>
            <person name="Podicheti R."/>
            <person name="Zhao M."/>
            <person name="Scheffler B.E."/>
            <person name="Stack J.C."/>
            <person name="Feltus F.A."/>
            <person name="Mustiga G.M."/>
            <person name="Amores F."/>
            <person name="Phillips W."/>
            <person name="Marelli J.P."/>
            <person name="May G.D."/>
            <person name="Shapiro H."/>
            <person name="Ma J."/>
            <person name="Bustamante C.D."/>
            <person name="Schnell R.J."/>
            <person name="Main D."/>
            <person name="Gilbert D."/>
            <person name="Parida L."/>
            <person name="Kuhn D.N."/>
        </authorList>
    </citation>
    <scope>NUCLEOTIDE SEQUENCE [LARGE SCALE GENOMIC DNA]</scope>
    <source>
        <strain evidence="9">cv. Matina 1-6</strain>
    </source>
</reference>
<organism evidence="8 9">
    <name type="scientific">Theobroma cacao</name>
    <name type="common">Cacao</name>
    <name type="synonym">Cocoa</name>
    <dbReference type="NCBI Taxonomy" id="3641"/>
    <lineage>
        <taxon>Eukaryota</taxon>
        <taxon>Viridiplantae</taxon>
        <taxon>Streptophyta</taxon>
        <taxon>Embryophyta</taxon>
        <taxon>Tracheophyta</taxon>
        <taxon>Spermatophyta</taxon>
        <taxon>Magnoliopsida</taxon>
        <taxon>eudicotyledons</taxon>
        <taxon>Gunneridae</taxon>
        <taxon>Pentapetalae</taxon>
        <taxon>rosids</taxon>
        <taxon>malvids</taxon>
        <taxon>Malvales</taxon>
        <taxon>Malvaceae</taxon>
        <taxon>Byttnerioideae</taxon>
        <taxon>Theobroma</taxon>
    </lineage>
</organism>
<dbReference type="HOGENOM" id="CLU_2255053_0_0_1"/>
<evidence type="ECO:0000256" key="4">
    <source>
        <dbReference type="ARBA" id="ARBA00023187"/>
    </source>
</evidence>
<evidence type="ECO:0000313" key="8">
    <source>
        <dbReference type="EMBL" id="EOX92382.1"/>
    </source>
</evidence>
<dbReference type="EMBL" id="CM001879">
    <property type="protein sequence ID" value="EOX92382.1"/>
    <property type="molecule type" value="Genomic_DNA"/>
</dbReference>
<keyword evidence="3 6" id="KW-0694">RNA-binding</keyword>
<dbReference type="Pfam" id="PF00076">
    <property type="entry name" value="RRM_1"/>
    <property type="match status" value="1"/>
</dbReference>
<evidence type="ECO:0000313" key="9">
    <source>
        <dbReference type="Proteomes" id="UP000026915"/>
    </source>
</evidence>
<dbReference type="GO" id="GO:0003723">
    <property type="term" value="F:RNA binding"/>
    <property type="evidence" value="ECO:0007669"/>
    <property type="project" value="UniProtKB-UniRule"/>
</dbReference>
<keyword evidence="5" id="KW-0539">Nucleus</keyword>
<sequence>MLPPNRTDILDGLVNLKKNGYENENFPSCNLYSVFADNLSKKMSWLAIKEAFEEYGRVVDVFIPRESSQDRGRSVNYAFIRYREKQRMERPLSRVIINALMARG</sequence>
<dbReference type="PROSITE" id="PS50102">
    <property type="entry name" value="RRM"/>
    <property type="match status" value="1"/>
</dbReference>
<dbReference type="Gene3D" id="3.30.70.330">
    <property type="match status" value="1"/>
</dbReference>
<dbReference type="AlphaFoldDB" id="A0A061DJ77"/>
<dbReference type="GO" id="GO:0005634">
    <property type="term" value="C:nucleus"/>
    <property type="evidence" value="ECO:0007669"/>
    <property type="project" value="UniProtKB-SubCell"/>
</dbReference>
<name>A0A061DJ77_THECC</name>
<comment type="subcellular location">
    <subcellularLocation>
        <location evidence="1">Nucleus</location>
    </subcellularLocation>
</comment>
<feature type="domain" description="RRM" evidence="7">
    <location>
        <begin position="32"/>
        <end position="104"/>
    </location>
</feature>
<evidence type="ECO:0000256" key="6">
    <source>
        <dbReference type="PROSITE-ProRule" id="PRU00176"/>
    </source>
</evidence>
<dbReference type="GO" id="GO:0008380">
    <property type="term" value="P:RNA splicing"/>
    <property type="evidence" value="ECO:0007669"/>
    <property type="project" value="UniProtKB-KW"/>
</dbReference>
<dbReference type="InParanoid" id="A0A061DJ77"/>
<proteinExistence type="predicted"/>
<dbReference type="GO" id="GO:0006397">
    <property type="term" value="P:mRNA processing"/>
    <property type="evidence" value="ECO:0007669"/>
    <property type="project" value="UniProtKB-KW"/>
</dbReference>
<gene>
    <name evidence="8" type="ORF">TCM_001337</name>
</gene>
<dbReference type="Proteomes" id="UP000026915">
    <property type="component" value="Chromosome 1"/>
</dbReference>
<keyword evidence="9" id="KW-1185">Reference proteome</keyword>